<dbReference type="PATRIC" id="fig|1872076.5.peg.4260"/>
<sequence length="139" mass="15908">MKQKLSIEILVKEAKAFCKSESKLDNPDLFGITDGKAVGTFIEHKFQDYLSSKYSYKIGSSANGIDMPSKDINTDIKVTSIKQPQSSCPFRNARQKIYGLGYNLLLFVYEKNDDPNRKTSRLNFVHCSFIYKNRTADYQ</sequence>
<dbReference type="Proteomes" id="UP000094056">
    <property type="component" value="Unassembled WGS sequence"/>
</dbReference>
<gene>
    <name evidence="1" type="ORF">SCARUB_03579</name>
</gene>
<accession>A0A1E3X6K6</accession>
<protein>
    <recommendedName>
        <fullName evidence="3">Restriction endonuclease</fullName>
    </recommendedName>
</protein>
<evidence type="ECO:0000313" key="2">
    <source>
        <dbReference type="Proteomes" id="UP000094056"/>
    </source>
</evidence>
<proteinExistence type="predicted"/>
<name>A0A1E3X6K6_9BACT</name>
<reference evidence="1 2" key="1">
    <citation type="submission" date="2016-07" db="EMBL/GenBank/DDBJ databases">
        <title>Draft genome of Scalindua rubra, obtained from a brine-seawater interface in the Red Sea, sheds light on salt adaptation in anammox bacteria.</title>
        <authorList>
            <person name="Speth D.R."/>
            <person name="Lagkouvardos I."/>
            <person name="Wang Y."/>
            <person name="Qian P.-Y."/>
            <person name="Dutilh B.E."/>
            <person name="Jetten M.S."/>
        </authorList>
    </citation>
    <scope>NUCLEOTIDE SEQUENCE [LARGE SCALE GENOMIC DNA]</scope>
    <source>
        <strain evidence="1">BSI-1</strain>
    </source>
</reference>
<evidence type="ECO:0008006" key="3">
    <source>
        <dbReference type="Google" id="ProtNLM"/>
    </source>
</evidence>
<organism evidence="1 2">
    <name type="scientific">Candidatus Scalindua rubra</name>
    <dbReference type="NCBI Taxonomy" id="1872076"/>
    <lineage>
        <taxon>Bacteria</taxon>
        <taxon>Pseudomonadati</taxon>
        <taxon>Planctomycetota</taxon>
        <taxon>Candidatus Brocadiia</taxon>
        <taxon>Candidatus Brocadiales</taxon>
        <taxon>Candidatus Scalinduaceae</taxon>
        <taxon>Candidatus Scalindua</taxon>
    </lineage>
</organism>
<comment type="caution">
    <text evidence="1">The sequence shown here is derived from an EMBL/GenBank/DDBJ whole genome shotgun (WGS) entry which is preliminary data.</text>
</comment>
<evidence type="ECO:0000313" key="1">
    <source>
        <dbReference type="EMBL" id="ODS31286.1"/>
    </source>
</evidence>
<dbReference type="EMBL" id="MAYW01000128">
    <property type="protein sequence ID" value="ODS31286.1"/>
    <property type="molecule type" value="Genomic_DNA"/>
</dbReference>
<dbReference type="AlphaFoldDB" id="A0A1E3X6K6"/>